<gene>
    <name evidence="3" type="ORF">ACFQBT_09960</name>
</gene>
<dbReference type="PANTHER" id="PTHR23028:SF53">
    <property type="entry name" value="ACYL_TRANSF_3 DOMAIN-CONTAINING PROTEIN"/>
    <property type="match status" value="1"/>
</dbReference>
<evidence type="ECO:0000313" key="3">
    <source>
        <dbReference type="EMBL" id="MFC6714117.1"/>
    </source>
</evidence>
<reference evidence="4" key="1">
    <citation type="journal article" date="2019" name="Int. J. Syst. Evol. Microbiol.">
        <title>The Global Catalogue of Microorganisms (GCM) 10K type strain sequencing project: providing services to taxonomists for standard genome sequencing and annotation.</title>
        <authorList>
            <consortium name="The Broad Institute Genomics Platform"/>
            <consortium name="The Broad Institute Genome Sequencing Center for Infectious Disease"/>
            <person name="Wu L."/>
            <person name="Ma J."/>
        </authorList>
    </citation>
    <scope>NUCLEOTIDE SEQUENCE [LARGE SCALE GENOMIC DNA]</scope>
    <source>
        <strain evidence="4">NBRC 106593</strain>
    </source>
</reference>
<keyword evidence="4" id="KW-1185">Reference proteome</keyword>
<dbReference type="Proteomes" id="UP001596356">
    <property type="component" value="Unassembled WGS sequence"/>
</dbReference>
<proteinExistence type="predicted"/>
<keyword evidence="1" id="KW-0812">Transmembrane</keyword>
<organism evidence="3 4">
    <name type="scientific">Branchiibius cervicis</name>
    <dbReference type="NCBI Taxonomy" id="908252"/>
    <lineage>
        <taxon>Bacteria</taxon>
        <taxon>Bacillati</taxon>
        <taxon>Actinomycetota</taxon>
        <taxon>Actinomycetes</taxon>
        <taxon>Micrococcales</taxon>
        <taxon>Dermacoccaceae</taxon>
        <taxon>Branchiibius</taxon>
    </lineage>
</organism>
<dbReference type="Pfam" id="PF01757">
    <property type="entry name" value="Acyl_transf_3"/>
    <property type="match status" value="1"/>
</dbReference>
<dbReference type="EC" id="2.3.-.-" evidence="3"/>
<sequence>MPRPVSAKDTYLPGLDGIRAIAVGAVVLYHLNVPGLSGGLLGVGIFFTLSGFLITTILLRAWARTNSVGLIGFYLRRARRLFPAVVLVIAVVIVATLIADRDNLGATVGNGLAGLFYVANWHTIAAGEITSPSPRATADRWTICGRCRSRSSSTSYGRCS</sequence>
<keyword evidence="1" id="KW-1133">Transmembrane helix</keyword>
<keyword evidence="1" id="KW-0472">Membrane</keyword>
<protein>
    <submittedName>
        <fullName evidence="3">Acyltransferase family protein</fullName>
        <ecNumber evidence="3">2.3.-.-</ecNumber>
    </submittedName>
</protein>
<feature type="transmembrane region" description="Helical" evidence="1">
    <location>
        <begin position="37"/>
        <end position="59"/>
    </location>
</feature>
<dbReference type="RefSeq" id="WP_377822374.1">
    <property type="nucleotide sequence ID" value="NZ_JBHSWJ010000002.1"/>
</dbReference>
<keyword evidence="3" id="KW-0012">Acyltransferase</keyword>
<comment type="caution">
    <text evidence="3">The sequence shown here is derived from an EMBL/GenBank/DDBJ whole genome shotgun (WGS) entry which is preliminary data.</text>
</comment>
<feature type="domain" description="Acyltransferase 3" evidence="2">
    <location>
        <begin position="13"/>
        <end position="114"/>
    </location>
</feature>
<dbReference type="InterPro" id="IPR050879">
    <property type="entry name" value="Acyltransferase_3"/>
</dbReference>
<dbReference type="InterPro" id="IPR002656">
    <property type="entry name" value="Acyl_transf_3_dom"/>
</dbReference>
<dbReference type="GO" id="GO:0016746">
    <property type="term" value="F:acyltransferase activity"/>
    <property type="evidence" value="ECO:0007669"/>
    <property type="project" value="UniProtKB-KW"/>
</dbReference>
<dbReference type="EMBL" id="JBHSWJ010000002">
    <property type="protein sequence ID" value="MFC6714117.1"/>
    <property type="molecule type" value="Genomic_DNA"/>
</dbReference>
<feature type="transmembrane region" description="Helical" evidence="1">
    <location>
        <begin position="80"/>
        <end position="99"/>
    </location>
</feature>
<keyword evidence="3" id="KW-0808">Transferase</keyword>
<accession>A0ABW2ASW8</accession>
<evidence type="ECO:0000256" key="1">
    <source>
        <dbReference type="SAM" id="Phobius"/>
    </source>
</evidence>
<evidence type="ECO:0000313" key="4">
    <source>
        <dbReference type="Proteomes" id="UP001596356"/>
    </source>
</evidence>
<name>A0ABW2ASW8_9MICO</name>
<dbReference type="PANTHER" id="PTHR23028">
    <property type="entry name" value="ACETYLTRANSFERASE"/>
    <property type="match status" value="1"/>
</dbReference>
<evidence type="ECO:0000259" key="2">
    <source>
        <dbReference type="Pfam" id="PF01757"/>
    </source>
</evidence>